<dbReference type="PATRIC" id="fig|1121305.3.peg.2173"/>
<dbReference type="Pfam" id="PF03888">
    <property type="entry name" value="MucB_RseB"/>
    <property type="match status" value="1"/>
</dbReference>
<protein>
    <recommendedName>
        <fullName evidence="2">MucB/RseB N-terminal domain-containing protein</fullName>
    </recommendedName>
</protein>
<dbReference type="InterPro" id="IPR033434">
    <property type="entry name" value="MucB/RseB_N"/>
</dbReference>
<sequence>MSDKEQKLSNYIDCLNEERKPAEHDGEIETSEMKELFDTVRMVRSLKEPVFPEEGFAKRLAENVNEELLKEKHLKKPKKRWFYGMASAAAAVALIIGLNTVMPVNKNNMVYAVEKAFKNVKAYHGVLEVLETNALGESTTQSKIEVWADKEGRYYVKGLEGSQKNLITVNDGKRKWQVQPKEKEVEVFTAFPDPYSFTFEIGKEIEDMKNSIKTQVIGDDTVAGRDTTIIEVTPQGGKPYRVWIDKETKMPLQKQSAMEYSLQYTVRYIDIDFEEAVPKELLSYSVPKGFKEINTNPEQVVNSLEEAKEIAGFTPKIVENVSESFTQNNISVINDKKIIKINYVSKDNKKNIVVLEKKSTEKFKPASMAVLGKINNNVAEIQSPIESQEGVLQGGGAYSGVTDITSVRWQEDGFEYAVIGNTSLEELTLFIKGLTNGAVELSLKEEAGDKPKVKVPVDLEIEKAEQKSVDAGHSPWKLDPAFVSQVFVSLKISPEGIVGDYPIEYEEFKVIKNTGKEAIVEVGGDKTPIRRVYLERLIRQDSTGIWTVVGYDPK</sequence>
<dbReference type="EMBL" id="LTBB01000012">
    <property type="protein sequence ID" value="KYH28219.1"/>
    <property type="molecule type" value="Genomic_DNA"/>
</dbReference>
<evidence type="ECO:0000256" key="1">
    <source>
        <dbReference type="SAM" id="Phobius"/>
    </source>
</evidence>
<dbReference type="SUPFAM" id="SSF89392">
    <property type="entry name" value="Prokaryotic lipoproteins and lipoprotein localization factors"/>
    <property type="match status" value="1"/>
</dbReference>
<dbReference type="Proteomes" id="UP000075374">
    <property type="component" value="Unassembled WGS sequence"/>
</dbReference>
<dbReference type="InterPro" id="IPR029046">
    <property type="entry name" value="LolA/LolB/LppX"/>
</dbReference>
<comment type="caution">
    <text evidence="3">The sequence shown here is derived from an EMBL/GenBank/DDBJ whole genome shotgun (WGS) entry which is preliminary data.</text>
</comment>
<feature type="domain" description="MucB/RseB N-terminal" evidence="2">
    <location>
        <begin position="148"/>
        <end position="255"/>
    </location>
</feature>
<dbReference type="RefSeq" id="WP_061858975.1">
    <property type="nucleotide sequence ID" value="NZ_LTBB01000012.1"/>
</dbReference>
<evidence type="ECO:0000313" key="4">
    <source>
        <dbReference type="Proteomes" id="UP000075374"/>
    </source>
</evidence>
<evidence type="ECO:0000313" key="3">
    <source>
        <dbReference type="EMBL" id="KYH28219.1"/>
    </source>
</evidence>
<gene>
    <name evidence="3" type="ORF">CLCOL_21720</name>
</gene>
<keyword evidence="4" id="KW-1185">Reference proteome</keyword>
<name>A0A151AKN3_9CLOT</name>
<dbReference type="AlphaFoldDB" id="A0A151AKN3"/>
<keyword evidence="1" id="KW-0472">Membrane</keyword>
<organism evidence="3 4">
    <name type="scientific">Clostridium colicanis DSM 13634</name>
    <dbReference type="NCBI Taxonomy" id="1121305"/>
    <lineage>
        <taxon>Bacteria</taxon>
        <taxon>Bacillati</taxon>
        <taxon>Bacillota</taxon>
        <taxon>Clostridia</taxon>
        <taxon>Eubacteriales</taxon>
        <taxon>Clostridiaceae</taxon>
        <taxon>Clostridium</taxon>
    </lineage>
</organism>
<feature type="transmembrane region" description="Helical" evidence="1">
    <location>
        <begin position="81"/>
        <end position="102"/>
    </location>
</feature>
<dbReference type="PANTHER" id="PTHR37507:SF2">
    <property type="entry name" value="SPORULATION PROTEIN YDCC"/>
    <property type="match status" value="1"/>
</dbReference>
<dbReference type="STRING" id="1121305.CLCOL_21720"/>
<accession>A0A151AKN3</accession>
<dbReference type="Gene3D" id="2.50.20.10">
    <property type="entry name" value="Lipoprotein localisation LolA/LolB/LppX"/>
    <property type="match status" value="1"/>
</dbReference>
<reference evidence="3 4" key="1">
    <citation type="submission" date="2016-02" db="EMBL/GenBank/DDBJ databases">
        <title>Genome sequence of Clostridium colicanis DSM 13634.</title>
        <authorList>
            <person name="Poehlein A."/>
            <person name="Daniel R."/>
        </authorList>
    </citation>
    <scope>NUCLEOTIDE SEQUENCE [LARGE SCALE GENOMIC DNA]</scope>
    <source>
        <strain evidence="3 4">DSM 13634</strain>
    </source>
</reference>
<keyword evidence="1" id="KW-0812">Transmembrane</keyword>
<proteinExistence type="predicted"/>
<evidence type="ECO:0000259" key="2">
    <source>
        <dbReference type="Pfam" id="PF03888"/>
    </source>
</evidence>
<dbReference type="PANTHER" id="PTHR37507">
    <property type="entry name" value="SPORULATION PROTEIN YDCC"/>
    <property type="match status" value="1"/>
</dbReference>
<keyword evidence="1" id="KW-1133">Transmembrane helix</keyword>
<dbReference type="InterPro" id="IPR052944">
    <property type="entry name" value="Sporulation_related"/>
</dbReference>